<keyword evidence="2" id="KW-0472">Membrane</keyword>
<keyword evidence="2" id="KW-0812">Transmembrane</keyword>
<dbReference type="Gene3D" id="2.10.300.10">
    <property type="entry name" value="Porin MspA ribbon domain"/>
    <property type="match status" value="1"/>
</dbReference>
<comment type="caution">
    <text evidence="3">The sequence shown here is derived from an EMBL/GenBank/DDBJ whole genome shotgun (WGS) entry which is preliminary data.</text>
</comment>
<sequence length="243" mass="25664">MIDEFFAPACRGAGVERTTTLGQVCVQRGQNLMRDITQQCSRCVRMFAIATVVASGLALGIGTAGAVVDSSNQIVDQKDRSIEAIQSDTRIDFVPPLDGNALTREWFHNGEAAYKIAGPNAEDWRGHITIGYQVGYPATLTGRLKFNYSTPGLGLDLGSDGATLKLEGLIPRAGVEIEVGFGPGIQTVECAGGDVSGAAGFLRMSGFHGTVTGVVGQTTIRPFVKVVSSSGDAVYTYGRLWSI</sequence>
<reference evidence="3 4" key="1">
    <citation type="submission" date="2024-10" db="EMBL/GenBank/DDBJ databases">
        <title>The Natural Products Discovery Center: Release of the First 8490 Sequenced Strains for Exploring Actinobacteria Biosynthetic Diversity.</title>
        <authorList>
            <person name="Kalkreuter E."/>
            <person name="Kautsar S.A."/>
            <person name="Yang D."/>
            <person name="Bader C.D."/>
            <person name="Teijaro C.N."/>
            <person name="Fluegel L."/>
            <person name="Davis C.M."/>
            <person name="Simpson J.R."/>
            <person name="Lauterbach L."/>
            <person name="Steele A.D."/>
            <person name="Gui C."/>
            <person name="Meng S."/>
            <person name="Li G."/>
            <person name="Viehrig K."/>
            <person name="Ye F."/>
            <person name="Su P."/>
            <person name="Kiefer A.F."/>
            <person name="Nichols A."/>
            <person name="Cepeda A.J."/>
            <person name="Yan W."/>
            <person name="Fan B."/>
            <person name="Jiang Y."/>
            <person name="Adhikari A."/>
            <person name="Zheng C.-J."/>
            <person name="Schuster L."/>
            <person name="Cowan T.M."/>
            <person name="Smanski M.J."/>
            <person name="Chevrette M.G."/>
            <person name="De Carvalho L.P.S."/>
            <person name="Shen B."/>
        </authorList>
    </citation>
    <scope>NUCLEOTIDE SEQUENCE [LARGE SCALE GENOMIC DNA]</scope>
    <source>
        <strain evidence="3 4">NPDC003040</strain>
    </source>
</reference>
<evidence type="ECO:0000256" key="1">
    <source>
        <dbReference type="ARBA" id="ARBA00022729"/>
    </source>
</evidence>
<dbReference type="InterPro" id="IPR036435">
    <property type="entry name" value="Leukocidin/porin_MspA_sf"/>
</dbReference>
<dbReference type="EMBL" id="JBIAPI010000017">
    <property type="protein sequence ID" value="MFF3228986.1"/>
    <property type="molecule type" value="Genomic_DNA"/>
</dbReference>
<evidence type="ECO:0000256" key="2">
    <source>
        <dbReference type="SAM" id="Phobius"/>
    </source>
</evidence>
<evidence type="ECO:0000313" key="4">
    <source>
        <dbReference type="Proteomes" id="UP001601948"/>
    </source>
</evidence>
<dbReference type="Gene3D" id="2.60.40.1650">
    <property type="entry name" value="Porin MspA (Ig-like beta-sandwich domain)"/>
    <property type="match status" value="1"/>
</dbReference>
<proteinExistence type="predicted"/>
<protein>
    <submittedName>
        <fullName evidence="3">MspA family porin</fullName>
    </submittedName>
</protein>
<accession>A0ABW6R632</accession>
<dbReference type="RefSeq" id="WP_387726243.1">
    <property type="nucleotide sequence ID" value="NZ_JBIAPI010000017.1"/>
</dbReference>
<evidence type="ECO:0000313" key="3">
    <source>
        <dbReference type="EMBL" id="MFF3228986.1"/>
    </source>
</evidence>
<organism evidence="3 4">
    <name type="scientific">Nocardia suismassiliense</name>
    <dbReference type="NCBI Taxonomy" id="2077092"/>
    <lineage>
        <taxon>Bacteria</taxon>
        <taxon>Bacillati</taxon>
        <taxon>Actinomycetota</taxon>
        <taxon>Actinomycetes</taxon>
        <taxon>Mycobacteriales</taxon>
        <taxon>Nocardiaceae</taxon>
        <taxon>Nocardia</taxon>
    </lineage>
</organism>
<dbReference type="Proteomes" id="UP001601948">
    <property type="component" value="Unassembled WGS sequence"/>
</dbReference>
<keyword evidence="1" id="KW-0732">Signal</keyword>
<keyword evidence="2" id="KW-1133">Transmembrane helix</keyword>
<keyword evidence="4" id="KW-1185">Reference proteome</keyword>
<dbReference type="SUPFAM" id="SSF56959">
    <property type="entry name" value="Leukocidin-like"/>
    <property type="match status" value="1"/>
</dbReference>
<dbReference type="InterPro" id="IPR015286">
    <property type="entry name" value="Porin_fam_mycobact-type"/>
</dbReference>
<dbReference type="Pfam" id="PF09203">
    <property type="entry name" value="MspA"/>
    <property type="match status" value="1"/>
</dbReference>
<feature type="transmembrane region" description="Helical" evidence="2">
    <location>
        <begin position="43"/>
        <end position="68"/>
    </location>
</feature>
<name>A0ABW6R632_9NOCA</name>
<gene>
    <name evidence="3" type="ORF">ACFYV7_39790</name>
</gene>